<dbReference type="InterPro" id="IPR040607">
    <property type="entry name" value="ALP_N"/>
</dbReference>
<organism evidence="2 3">
    <name type="scientific">Alicyclobacillus mengziensis</name>
    <dbReference type="NCBI Taxonomy" id="2931921"/>
    <lineage>
        <taxon>Bacteria</taxon>
        <taxon>Bacillati</taxon>
        <taxon>Bacillota</taxon>
        <taxon>Bacilli</taxon>
        <taxon>Bacillales</taxon>
        <taxon>Alicyclobacillaceae</taxon>
        <taxon>Alicyclobacillus</taxon>
    </lineage>
</organism>
<dbReference type="EMBL" id="CP071182">
    <property type="protein sequence ID" value="QSO48489.1"/>
    <property type="molecule type" value="Genomic_DNA"/>
</dbReference>
<dbReference type="Gene3D" id="3.30.420.40">
    <property type="match status" value="2"/>
</dbReference>
<dbReference type="KEGG" id="afx:JZ786_05740"/>
<evidence type="ECO:0000313" key="3">
    <source>
        <dbReference type="Proteomes" id="UP000663505"/>
    </source>
</evidence>
<evidence type="ECO:0000259" key="1">
    <source>
        <dbReference type="Pfam" id="PF17989"/>
    </source>
</evidence>
<reference evidence="2 3" key="1">
    <citation type="submission" date="2021-02" db="EMBL/GenBank/DDBJ databases">
        <title>Alicyclobacillus curvatus sp. nov. and Alicyclobacillus mengziensis sp. nov., two acidophilic bacteria isolated from acid mine drainage.</title>
        <authorList>
            <person name="Huang Y."/>
        </authorList>
    </citation>
    <scope>NUCLEOTIDE SEQUENCE [LARGE SCALE GENOMIC DNA]</scope>
    <source>
        <strain evidence="2 3">S30H14</strain>
    </source>
</reference>
<keyword evidence="3" id="KW-1185">Reference proteome</keyword>
<dbReference type="InterPro" id="IPR043129">
    <property type="entry name" value="ATPase_NBD"/>
</dbReference>
<name>A0A9X7W0P1_9BACL</name>
<accession>A0A9X7W0P1</accession>
<protein>
    <submittedName>
        <fullName evidence="2">ParM/StbA family protein</fullName>
    </submittedName>
</protein>
<evidence type="ECO:0000313" key="2">
    <source>
        <dbReference type="EMBL" id="QSO48489.1"/>
    </source>
</evidence>
<dbReference type="Pfam" id="PF17989">
    <property type="entry name" value="ALP_N"/>
    <property type="match status" value="1"/>
</dbReference>
<proteinExistence type="predicted"/>
<dbReference type="SUPFAM" id="SSF53067">
    <property type="entry name" value="Actin-like ATPase domain"/>
    <property type="match status" value="2"/>
</dbReference>
<sequence>MTGQLSLAIDSGKSSTKFAFYYNEELHKMSFRTLVQEVEHFGAELQPNNYLCEFDGKTYLVGDMIGEERFNYDLTKMTTENRISILVACALAIEQAQLADHIINIRLSVNAPISIYKNDKLKKTFEQFLQNDHRVVSIKVNKKPFLYRIDSILTLPEATPMFANPSLYRDKRCFVFDIGSLNVSFCQTESLRPSLAGMFQSNQGIAMLTGKLVEALTTEYGISISTSDAATILKRGYLSVNGKKLEDSPNLIYRVLKNHLEEIISFAKSRGMTFNNIDEMVFTGGGSIVLKDAIQAEYPNACLDPNGSFGNVLSYLAVMKAKNLA</sequence>
<dbReference type="AlphaFoldDB" id="A0A9X7W0P1"/>
<dbReference type="RefSeq" id="WP_206657824.1">
    <property type="nucleotide sequence ID" value="NZ_CP071182.1"/>
</dbReference>
<feature type="domain" description="Actin-like protein N-terminal" evidence="1">
    <location>
        <begin position="8"/>
        <end position="149"/>
    </location>
</feature>
<dbReference type="Proteomes" id="UP000663505">
    <property type="component" value="Chromosome"/>
</dbReference>
<gene>
    <name evidence="2" type="ORF">JZ786_05740</name>
</gene>